<dbReference type="EMBL" id="VXAK01007782">
    <property type="protein sequence ID" value="NXK19507.1"/>
    <property type="molecule type" value="Genomic_DNA"/>
</dbReference>
<name>A0A7L0HHE6_AREIN</name>
<protein>
    <submittedName>
        <fullName evidence="3">C1QT1 protein</fullName>
    </submittedName>
</protein>
<feature type="region of interest" description="Disordered" evidence="1">
    <location>
        <begin position="18"/>
        <end position="62"/>
    </location>
</feature>
<evidence type="ECO:0000313" key="3">
    <source>
        <dbReference type="EMBL" id="NXK19507.1"/>
    </source>
</evidence>
<feature type="chain" id="PRO_5029837558" evidence="2">
    <location>
        <begin position="24"/>
        <end position="100"/>
    </location>
</feature>
<accession>A0A7L0HHE6</accession>
<gene>
    <name evidence="3" type="primary">C1qtnf1</name>
    <name evidence="3" type="ORF">AREINT_R13710</name>
</gene>
<feature type="non-terminal residue" evidence="3">
    <location>
        <position position="1"/>
    </location>
</feature>
<organism evidence="3 4">
    <name type="scientific">Arenaria interpres</name>
    <name type="common">Ruddy turnstone</name>
    <name type="synonym">Tringa interpres</name>
    <dbReference type="NCBI Taxonomy" id="54971"/>
    <lineage>
        <taxon>Eukaryota</taxon>
        <taxon>Metazoa</taxon>
        <taxon>Chordata</taxon>
        <taxon>Craniata</taxon>
        <taxon>Vertebrata</taxon>
        <taxon>Euteleostomi</taxon>
        <taxon>Archelosauria</taxon>
        <taxon>Archosauria</taxon>
        <taxon>Dinosauria</taxon>
        <taxon>Saurischia</taxon>
        <taxon>Theropoda</taxon>
        <taxon>Coelurosauria</taxon>
        <taxon>Aves</taxon>
        <taxon>Neognathae</taxon>
        <taxon>Neoaves</taxon>
        <taxon>Charadriiformes</taxon>
        <taxon>Scolopacidae</taxon>
        <taxon>Arenaria</taxon>
    </lineage>
</organism>
<reference evidence="3 4" key="1">
    <citation type="submission" date="2019-09" db="EMBL/GenBank/DDBJ databases">
        <title>Bird 10,000 Genomes (B10K) Project - Family phase.</title>
        <authorList>
            <person name="Zhang G."/>
        </authorList>
    </citation>
    <scope>NUCLEOTIDE SEQUENCE [LARGE SCALE GENOMIC DNA]</scope>
    <source>
        <strain evidence="3">B10K-DU-005-73</strain>
        <tissue evidence="3">Liver</tissue>
    </source>
</reference>
<dbReference type="AlphaFoldDB" id="A0A7L0HHE6"/>
<dbReference type="Proteomes" id="UP000541811">
    <property type="component" value="Unassembled WGS sequence"/>
</dbReference>
<sequence>MEGLRALGVLLLSCLLLPSPAGTQTSPSPVTDPQDTPSQHHAARAMREQKHGGAQEGLPPRPRCVRCCEPTDQHFSYPRYQPLPQINMTILKGEKGDRGE</sequence>
<keyword evidence="2" id="KW-0732">Signal</keyword>
<feature type="non-terminal residue" evidence="3">
    <location>
        <position position="100"/>
    </location>
</feature>
<feature type="signal peptide" evidence="2">
    <location>
        <begin position="1"/>
        <end position="23"/>
    </location>
</feature>
<evidence type="ECO:0000313" key="4">
    <source>
        <dbReference type="Proteomes" id="UP000541811"/>
    </source>
</evidence>
<proteinExistence type="predicted"/>
<keyword evidence="4" id="KW-1185">Reference proteome</keyword>
<evidence type="ECO:0000256" key="1">
    <source>
        <dbReference type="SAM" id="MobiDB-lite"/>
    </source>
</evidence>
<feature type="compositionally biased region" description="Polar residues" evidence="1">
    <location>
        <begin position="21"/>
        <end position="39"/>
    </location>
</feature>
<evidence type="ECO:0000256" key="2">
    <source>
        <dbReference type="SAM" id="SignalP"/>
    </source>
</evidence>
<comment type="caution">
    <text evidence="3">The sequence shown here is derived from an EMBL/GenBank/DDBJ whole genome shotgun (WGS) entry which is preliminary data.</text>
</comment>